<evidence type="ECO:0000313" key="1">
    <source>
        <dbReference type="EMBL" id="CAD7572566.1"/>
    </source>
</evidence>
<name>A0A7R9P741_TIMCA</name>
<dbReference type="EMBL" id="OE181110">
    <property type="protein sequence ID" value="CAD7572566.1"/>
    <property type="molecule type" value="Genomic_DNA"/>
</dbReference>
<protein>
    <submittedName>
        <fullName evidence="1">(California timema) hypothetical protein</fullName>
    </submittedName>
</protein>
<dbReference type="AlphaFoldDB" id="A0A7R9P741"/>
<sequence length="437" mass="50016">MNKMKCIYICVEGDWKAILENISTAGRDSNIYYPVIGSLAYCKSSALDPTTTERGMRTDKGWKLRTDKGWKLRTYKGWKLRTYKGWKLRTDKGWKLRTYKGWKLRTDKGWKLRTDKGWKLRPDKGWKLRTYKGWKLRINKGWKLRTDKGCKLRPDKGWKLRTYKGWKLRINKVGGDKPRSALWKLCRERVALVHRYLEKSKVLMLDTRSAPSSSPMASLVLTYSSQLTSDSQHLESKGSNPPHDLTDTWQSQNIDKAASAWRDGTTNSNSGVATTLQASDTCYSSPTASLVLTDSSQLTSDSQHLEHIIQARNAEEIDNIGYKSVGCYKVFRCISSFAPESQFAHVDEPGQLNKNSPRMMPLTKECKVKQLIRTANEAYLCFQVSFFRCSCRSVCSCGSLPLLWRRPTSLEQSLCVIATHWFIEPHKPVNRGQGGQT</sequence>
<proteinExistence type="predicted"/>
<organism evidence="1">
    <name type="scientific">Timema californicum</name>
    <name type="common">California timema</name>
    <name type="synonym">Walking stick</name>
    <dbReference type="NCBI Taxonomy" id="61474"/>
    <lineage>
        <taxon>Eukaryota</taxon>
        <taxon>Metazoa</taxon>
        <taxon>Ecdysozoa</taxon>
        <taxon>Arthropoda</taxon>
        <taxon>Hexapoda</taxon>
        <taxon>Insecta</taxon>
        <taxon>Pterygota</taxon>
        <taxon>Neoptera</taxon>
        <taxon>Polyneoptera</taxon>
        <taxon>Phasmatodea</taxon>
        <taxon>Timematodea</taxon>
        <taxon>Timematoidea</taxon>
        <taxon>Timematidae</taxon>
        <taxon>Timema</taxon>
    </lineage>
</organism>
<gene>
    <name evidence="1" type="ORF">TCMB3V08_LOCUS5212</name>
</gene>
<reference evidence="1" key="1">
    <citation type="submission" date="2020-11" db="EMBL/GenBank/DDBJ databases">
        <authorList>
            <person name="Tran Van P."/>
        </authorList>
    </citation>
    <scope>NUCLEOTIDE SEQUENCE</scope>
</reference>
<accession>A0A7R9P741</accession>